<name>A0A5C6QSQ9_9GAMM</name>
<dbReference type="InterPro" id="IPR058163">
    <property type="entry name" value="LysR-type_TF_proteobact-type"/>
</dbReference>
<dbReference type="CDD" id="cd08422">
    <property type="entry name" value="PBP2_CrgA_like"/>
    <property type="match status" value="1"/>
</dbReference>
<dbReference type="AlphaFoldDB" id="A0A5C6QSQ9"/>
<evidence type="ECO:0000256" key="2">
    <source>
        <dbReference type="ARBA" id="ARBA00023015"/>
    </source>
</evidence>
<dbReference type="SUPFAM" id="SSF46785">
    <property type="entry name" value="Winged helix' DNA-binding domain"/>
    <property type="match status" value="1"/>
</dbReference>
<evidence type="ECO:0000313" key="6">
    <source>
        <dbReference type="EMBL" id="TWX72155.1"/>
    </source>
</evidence>
<evidence type="ECO:0000259" key="5">
    <source>
        <dbReference type="PROSITE" id="PS50931"/>
    </source>
</evidence>
<proteinExistence type="inferred from homology"/>
<dbReference type="PANTHER" id="PTHR30537">
    <property type="entry name" value="HTH-TYPE TRANSCRIPTIONAL REGULATOR"/>
    <property type="match status" value="1"/>
</dbReference>
<accession>A0A5C6QSQ9</accession>
<dbReference type="Pfam" id="PF00126">
    <property type="entry name" value="HTH_1"/>
    <property type="match status" value="1"/>
</dbReference>
<dbReference type="Gene3D" id="3.40.190.290">
    <property type="match status" value="1"/>
</dbReference>
<dbReference type="InterPro" id="IPR036388">
    <property type="entry name" value="WH-like_DNA-bd_sf"/>
</dbReference>
<evidence type="ECO:0000256" key="3">
    <source>
        <dbReference type="ARBA" id="ARBA00023125"/>
    </source>
</evidence>
<protein>
    <submittedName>
        <fullName evidence="6">LysR family transcriptional regulator</fullName>
    </submittedName>
</protein>
<keyword evidence="3" id="KW-0238">DNA-binding</keyword>
<dbReference type="SUPFAM" id="SSF53850">
    <property type="entry name" value="Periplasmic binding protein-like II"/>
    <property type="match status" value="1"/>
</dbReference>
<evidence type="ECO:0000256" key="1">
    <source>
        <dbReference type="ARBA" id="ARBA00009437"/>
    </source>
</evidence>
<comment type="caution">
    <text evidence="6">The sequence shown here is derived from an EMBL/GenBank/DDBJ whole genome shotgun (WGS) entry which is preliminary data.</text>
</comment>
<comment type="similarity">
    <text evidence="1">Belongs to the LysR transcriptional regulatory family.</text>
</comment>
<dbReference type="Proteomes" id="UP000321822">
    <property type="component" value="Unassembled WGS sequence"/>
</dbReference>
<dbReference type="Pfam" id="PF03466">
    <property type="entry name" value="LysR_substrate"/>
    <property type="match status" value="1"/>
</dbReference>
<evidence type="ECO:0000256" key="4">
    <source>
        <dbReference type="ARBA" id="ARBA00023163"/>
    </source>
</evidence>
<dbReference type="GO" id="GO:0003677">
    <property type="term" value="F:DNA binding"/>
    <property type="evidence" value="ECO:0007669"/>
    <property type="project" value="UniProtKB-KW"/>
</dbReference>
<dbReference type="RefSeq" id="WP_146783167.1">
    <property type="nucleotide sequence ID" value="NZ_VOLT01000001.1"/>
</dbReference>
<dbReference type="PANTHER" id="PTHR30537:SF5">
    <property type="entry name" value="HTH-TYPE TRANSCRIPTIONAL ACTIVATOR TTDR-RELATED"/>
    <property type="match status" value="1"/>
</dbReference>
<keyword evidence="4" id="KW-0804">Transcription</keyword>
<reference evidence="6 7" key="1">
    <citation type="submission" date="2019-07" db="EMBL/GenBank/DDBJ databases">
        <title>Genomes of sea-ice associated Colwellia species.</title>
        <authorList>
            <person name="Bowman J.P."/>
        </authorList>
    </citation>
    <scope>NUCLEOTIDE SEQUENCE [LARGE SCALE GENOMIC DNA]</scope>
    <source>
        <strain evidence="6 7">ACAM 459</strain>
    </source>
</reference>
<dbReference type="GO" id="GO:0003700">
    <property type="term" value="F:DNA-binding transcription factor activity"/>
    <property type="evidence" value="ECO:0007669"/>
    <property type="project" value="InterPro"/>
</dbReference>
<keyword evidence="2" id="KW-0805">Transcription regulation</keyword>
<dbReference type="InterPro" id="IPR000847">
    <property type="entry name" value="LysR_HTH_N"/>
</dbReference>
<gene>
    <name evidence="6" type="ORF">ESZ36_02745</name>
</gene>
<keyword evidence="7" id="KW-1185">Reference proteome</keyword>
<dbReference type="Gene3D" id="1.10.10.10">
    <property type="entry name" value="Winged helix-like DNA-binding domain superfamily/Winged helix DNA-binding domain"/>
    <property type="match status" value="1"/>
</dbReference>
<evidence type="ECO:0000313" key="7">
    <source>
        <dbReference type="Proteomes" id="UP000321822"/>
    </source>
</evidence>
<dbReference type="OrthoDB" id="9786526at2"/>
<dbReference type="InterPro" id="IPR005119">
    <property type="entry name" value="LysR_subst-bd"/>
</dbReference>
<sequence>MDKLKAMTIFNAIIEEGSMSGAARRLGIANSVVSKNLNELEVWLGRKLIYRSTRSLKLSMEGQSYYDKIKDIVVAVESLEQPKNVDNSELIGSVKLTAPVILGKKLCEYVLPKFHLEFPGIHLNILLSDDFNDMVEEGIDIALRVSKLPDSNFIARKIGKQALRLVTSLAYIEKHGAPLSPESLNRHVCIVDNSVANAKRWGFTNADGGINSVHVDGPMEVNDAECVVKLCEAGVGLAQLPEVFVNEGIRQGRLIELLPEKTMELDISILYHQKSTGSPIIKSVIDYLFNNIEETCFL</sequence>
<dbReference type="PROSITE" id="PS50931">
    <property type="entry name" value="HTH_LYSR"/>
    <property type="match status" value="1"/>
</dbReference>
<feature type="domain" description="HTH lysR-type" evidence="5">
    <location>
        <begin position="1"/>
        <end position="59"/>
    </location>
</feature>
<dbReference type="EMBL" id="VOLT01000001">
    <property type="protein sequence ID" value="TWX72155.1"/>
    <property type="molecule type" value="Genomic_DNA"/>
</dbReference>
<organism evidence="6 7">
    <name type="scientific">Colwellia demingiae</name>
    <dbReference type="NCBI Taxonomy" id="89401"/>
    <lineage>
        <taxon>Bacteria</taxon>
        <taxon>Pseudomonadati</taxon>
        <taxon>Pseudomonadota</taxon>
        <taxon>Gammaproteobacteria</taxon>
        <taxon>Alteromonadales</taxon>
        <taxon>Colwelliaceae</taxon>
        <taxon>Colwellia</taxon>
    </lineage>
</organism>
<dbReference type="InterPro" id="IPR036390">
    <property type="entry name" value="WH_DNA-bd_sf"/>
</dbReference>